<proteinExistence type="predicted"/>
<reference evidence="1 3" key="1">
    <citation type="submission" date="2017-06" db="EMBL/GenBank/DDBJ databases">
        <title>Genome Sequencing of the methanotroph Methylovulum psychrotolerants str. HV10-M2 isolated from a high-altitude environment.</title>
        <authorList>
            <person name="Mateos-Rivera A."/>
        </authorList>
    </citation>
    <scope>NUCLEOTIDE SEQUENCE [LARGE SCALE GENOMIC DNA]</scope>
    <source>
        <strain evidence="1 3">HV10_M2</strain>
    </source>
</reference>
<dbReference type="Proteomes" id="UP000197019">
    <property type="component" value="Chromosome"/>
</dbReference>
<dbReference type="AlphaFoldDB" id="A0A1Z4C493"/>
<organism evidence="1 3">
    <name type="scientific">Methylovulum psychrotolerans</name>
    <dbReference type="NCBI Taxonomy" id="1704499"/>
    <lineage>
        <taxon>Bacteria</taxon>
        <taxon>Pseudomonadati</taxon>
        <taxon>Pseudomonadota</taxon>
        <taxon>Gammaproteobacteria</taxon>
        <taxon>Methylococcales</taxon>
        <taxon>Methylococcaceae</taxon>
        <taxon>Methylovulum</taxon>
    </lineage>
</organism>
<protein>
    <submittedName>
        <fullName evidence="1">CopG family transcriptional regulator</fullName>
    </submittedName>
</protein>
<evidence type="ECO:0000313" key="2">
    <source>
        <dbReference type="EMBL" id="POZ52383.1"/>
    </source>
</evidence>
<dbReference type="EMBL" id="PGFZ01000003">
    <property type="protein sequence ID" value="POZ52383.1"/>
    <property type="molecule type" value="Genomic_DNA"/>
</dbReference>
<sequence>MATRKVTVNLPEDQIEFLQQIAAKDHLTFTDALRRAINSEKFFVQQENAGCKVLVEGPDQRIREILRK</sequence>
<name>A0A1Z4C493_9GAMM</name>
<dbReference type="RefSeq" id="WP_088621245.1">
    <property type="nucleotide sequence ID" value="NZ_CP022129.1"/>
</dbReference>
<dbReference type="Proteomes" id="UP000237423">
    <property type="component" value="Unassembled WGS sequence"/>
</dbReference>
<accession>A0A1Z4C493</accession>
<gene>
    <name evidence="2" type="ORF">AADEFJLK_01865</name>
    <name evidence="1" type="ORF">CEK71_21215</name>
</gene>
<dbReference type="KEGG" id="mpsy:CEK71_21215"/>
<evidence type="ECO:0000313" key="3">
    <source>
        <dbReference type="Proteomes" id="UP000197019"/>
    </source>
</evidence>
<dbReference type="OrthoDB" id="7066199at2"/>
<reference evidence="2 4" key="2">
    <citation type="submission" date="2017-11" db="EMBL/GenBank/DDBJ databases">
        <title>Draft Genome Sequence of Methylobacter psychrotolerans Sph1T, an Obligate Methanotroph from Low-Temperature Environments.</title>
        <authorList>
            <person name="Oshkin I.Y."/>
            <person name="Miroshnikov K."/>
            <person name="Belova S.E."/>
            <person name="Korzhenkov A."/>
            <person name="Toshchakov S.V."/>
            <person name="Dedysh S.N."/>
        </authorList>
    </citation>
    <scope>NUCLEOTIDE SEQUENCE [LARGE SCALE GENOMIC DNA]</scope>
    <source>
        <strain evidence="2 4">Sph1</strain>
    </source>
</reference>
<evidence type="ECO:0000313" key="4">
    <source>
        <dbReference type="Proteomes" id="UP000237423"/>
    </source>
</evidence>
<dbReference type="EMBL" id="CP022129">
    <property type="protein sequence ID" value="ASF48376.1"/>
    <property type="molecule type" value="Genomic_DNA"/>
</dbReference>
<evidence type="ECO:0000313" key="1">
    <source>
        <dbReference type="EMBL" id="ASF48376.1"/>
    </source>
</evidence>
<keyword evidence="3" id="KW-1185">Reference proteome</keyword>